<protein>
    <submittedName>
        <fullName evidence="1">Uncharacterized protein</fullName>
    </submittedName>
</protein>
<dbReference type="AlphaFoldDB" id="A0AAV7SH09"/>
<accession>A0AAV7SH09</accession>
<proteinExistence type="predicted"/>
<evidence type="ECO:0000313" key="2">
    <source>
        <dbReference type="Proteomes" id="UP001066276"/>
    </source>
</evidence>
<dbReference type="Proteomes" id="UP001066276">
    <property type="component" value="Chromosome 4_2"/>
</dbReference>
<organism evidence="1 2">
    <name type="scientific">Pleurodeles waltl</name>
    <name type="common">Iberian ribbed newt</name>
    <dbReference type="NCBI Taxonomy" id="8319"/>
    <lineage>
        <taxon>Eukaryota</taxon>
        <taxon>Metazoa</taxon>
        <taxon>Chordata</taxon>
        <taxon>Craniata</taxon>
        <taxon>Vertebrata</taxon>
        <taxon>Euteleostomi</taxon>
        <taxon>Amphibia</taxon>
        <taxon>Batrachia</taxon>
        <taxon>Caudata</taxon>
        <taxon>Salamandroidea</taxon>
        <taxon>Salamandridae</taxon>
        <taxon>Pleurodelinae</taxon>
        <taxon>Pleurodeles</taxon>
    </lineage>
</organism>
<gene>
    <name evidence="1" type="ORF">NDU88_003803</name>
</gene>
<sequence>MQPSQEQDSFPLMSSEVPSLRILPPGVDVVLSQAIAQALAPIKESMAQLAEQVSKGPGVTGVMGVAHEASPWKPRKRAAEHPGEFFARGYW</sequence>
<reference evidence="1" key="1">
    <citation type="journal article" date="2022" name="bioRxiv">
        <title>Sequencing and chromosome-scale assembly of the giantPleurodeles waltlgenome.</title>
        <authorList>
            <person name="Brown T."/>
            <person name="Elewa A."/>
            <person name="Iarovenko S."/>
            <person name="Subramanian E."/>
            <person name="Araus A.J."/>
            <person name="Petzold A."/>
            <person name="Susuki M."/>
            <person name="Suzuki K.-i.T."/>
            <person name="Hayashi T."/>
            <person name="Toyoda A."/>
            <person name="Oliveira C."/>
            <person name="Osipova E."/>
            <person name="Leigh N.D."/>
            <person name="Simon A."/>
            <person name="Yun M.H."/>
        </authorList>
    </citation>
    <scope>NUCLEOTIDE SEQUENCE</scope>
    <source>
        <strain evidence="1">20211129_DDA</strain>
        <tissue evidence="1">Liver</tissue>
    </source>
</reference>
<comment type="caution">
    <text evidence="1">The sequence shown here is derived from an EMBL/GenBank/DDBJ whole genome shotgun (WGS) entry which is preliminary data.</text>
</comment>
<dbReference type="EMBL" id="JANPWB010000008">
    <property type="protein sequence ID" value="KAJ1163344.1"/>
    <property type="molecule type" value="Genomic_DNA"/>
</dbReference>
<name>A0AAV7SH09_PLEWA</name>
<evidence type="ECO:0000313" key="1">
    <source>
        <dbReference type="EMBL" id="KAJ1163344.1"/>
    </source>
</evidence>
<keyword evidence="2" id="KW-1185">Reference proteome</keyword>